<dbReference type="GO" id="GO:0020037">
    <property type="term" value="F:heme binding"/>
    <property type="evidence" value="ECO:0007669"/>
    <property type="project" value="InterPro"/>
</dbReference>
<dbReference type="SUPFAM" id="SSF48264">
    <property type="entry name" value="Cytochrome P450"/>
    <property type="match status" value="1"/>
</dbReference>
<dbReference type="Gene3D" id="1.10.630.10">
    <property type="entry name" value="Cytochrome P450"/>
    <property type="match status" value="1"/>
</dbReference>
<dbReference type="GO" id="GO:0005506">
    <property type="term" value="F:iron ion binding"/>
    <property type="evidence" value="ECO:0007669"/>
    <property type="project" value="InterPro"/>
</dbReference>
<evidence type="ECO:0000313" key="8">
    <source>
        <dbReference type="EMBL" id="KIJ35821.1"/>
    </source>
</evidence>
<dbReference type="PANTHER" id="PTHR46300:SF7">
    <property type="entry name" value="P450, PUTATIVE (EUROFUNG)-RELATED"/>
    <property type="match status" value="1"/>
</dbReference>
<dbReference type="InterPro" id="IPR036396">
    <property type="entry name" value="Cyt_P450_sf"/>
</dbReference>
<accession>A0A0C9VEI1</accession>
<keyword evidence="6" id="KW-0408">Iron</keyword>
<dbReference type="Proteomes" id="UP000054279">
    <property type="component" value="Unassembled WGS sequence"/>
</dbReference>
<name>A0A0C9VEI1_SPHS4</name>
<feature type="non-terminal residue" evidence="8">
    <location>
        <position position="128"/>
    </location>
</feature>
<dbReference type="HOGENOM" id="CLU_001570_2_2_1"/>
<keyword evidence="5" id="KW-0560">Oxidoreductase</keyword>
<evidence type="ECO:0008006" key="10">
    <source>
        <dbReference type="Google" id="ProtNLM"/>
    </source>
</evidence>
<proteinExistence type="inferred from homology"/>
<evidence type="ECO:0000256" key="4">
    <source>
        <dbReference type="ARBA" id="ARBA00022723"/>
    </source>
</evidence>
<dbReference type="PANTHER" id="PTHR46300">
    <property type="entry name" value="P450, PUTATIVE (EUROFUNG)-RELATED-RELATED"/>
    <property type="match status" value="1"/>
</dbReference>
<dbReference type="Pfam" id="PF00067">
    <property type="entry name" value="p450"/>
    <property type="match status" value="1"/>
</dbReference>
<evidence type="ECO:0000256" key="3">
    <source>
        <dbReference type="ARBA" id="ARBA00022617"/>
    </source>
</evidence>
<reference evidence="8 9" key="1">
    <citation type="submission" date="2014-06" db="EMBL/GenBank/DDBJ databases">
        <title>Evolutionary Origins and Diversification of the Mycorrhizal Mutualists.</title>
        <authorList>
            <consortium name="DOE Joint Genome Institute"/>
            <consortium name="Mycorrhizal Genomics Consortium"/>
            <person name="Kohler A."/>
            <person name="Kuo A."/>
            <person name="Nagy L.G."/>
            <person name="Floudas D."/>
            <person name="Copeland A."/>
            <person name="Barry K.W."/>
            <person name="Cichocki N."/>
            <person name="Veneault-Fourrey C."/>
            <person name="LaButti K."/>
            <person name="Lindquist E.A."/>
            <person name="Lipzen A."/>
            <person name="Lundell T."/>
            <person name="Morin E."/>
            <person name="Murat C."/>
            <person name="Riley R."/>
            <person name="Ohm R."/>
            <person name="Sun H."/>
            <person name="Tunlid A."/>
            <person name="Henrissat B."/>
            <person name="Grigoriev I.V."/>
            <person name="Hibbett D.S."/>
            <person name="Martin F."/>
        </authorList>
    </citation>
    <scope>NUCLEOTIDE SEQUENCE [LARGE SCALE GENOMIC DNA]</scope>
    <source>
        <strain evidence="8 9">SS14</strain>
    </source>
</reference>
<comment type="cofactor">
    <cofactor evidence="1">
        <name>heme</name>
        <dbReference type="ChEBI" id="CHEBI:30413"/>
    </cofactor>
</comment>
<protein>
    <recommendedName>
        <fullName evidence="10">Cytochrome P450</fullName>
    </recommendedName>
</protein>
<keyword evidence="7" id="KW-0503">Monooxygenase</keyword>
<dbReference type="InterPro" id="IPR001128">
    <property type="entry name" value="Cyt_P450"/>
</dbReference>
<evidence type="ECO:0000256" key="1">
    <source>
        <dbReference type="ARBA" id="ARBA00001971"/>
    </source>
</evidence>
<keyword evidence="3" id="KW-0349">Heme</keyword>
<dbReference type="OrthoDB" id="1055148at2759"/>
<comment type="similarity">
    <text evidence="2">Belongs to the cytochrome P450 family.</text>
</comment>
<dbReference type="AlphaFoldDB" id="A0A0C9VEI1"/>
<sequence length="128" mass="15235">PPGPRGLPLIGNALDMPKEREWETYMKWADKYGELVYVKVFQTNIVIVNSRRLAYELFEKRSSNYSDRAQLTMLNDLMGWDWGMAFERYSDTWRRHRRAFHEKFHGGAVGIFKTSQIKHTRYVILSLF</sequence>
<gene>
    <name evidence="8" type="ORF">M422DRAFT_180097</name>
</gene>
<evidence type="ECO:0000256" key="2">
    <source>
        <dbReference type="ARBA" id="ARBA00010617"/>
    </source>
</evidence>
<keyword evidence="4" id="KW-0479">Metal-binding</keyword>
<organism evidence="8 9">
    <name type="scientific">Sphaerobolus stellatus (strain SS14)</name>
    <dbReference type="NCBI Taxonomy" id="990650"/>
    <lineage>
        <taxon>Eukaryota</taxon>
        <taxon>Fungi</taxon>
        <taxon>Dikarya</taxon>
        <taxon>Basidiomycota</taxon>
        <taxon>Agaricomycotina</taxon>
        <taxon>Agaricomycetes</taxon>
        <taxon>Phallomycetidae</taxon>
        <taxon>Geastrales</taxon>
        <taxon>Sphaerobolaceae</taxon>
        <taxon>Sphaerobolus</taxon>
    </lineage>
</organism>
<dbReference type="GO" id="GO:0016705">
    <property type="term" value="F:oxidoreductase activity, acting on paired donors, with incorporation or reduction of molecular oxygen"/>
    <property type="evidence" value="ECO:0007669"/>
    <property type="project" value="InterPro"/>
</dbReference>
<dbReference type="GO" id="GO:0004497">
    <property type="term" value="F:monooxygenase activity"/>
    <property type="evidence" value="ECO:0007669"/>
    <property type="project" value="UniProtKB-KW"/>
</dbReference>
<evidence type="ECO:0000256" key="6">
    <source>
        <dbReference type="ARBA" id="ARBA00023004"/>
    </source>
</evidence>
<evidence type="ECO:0000256" key="7">
    <source>
        <dbReference type="ARBA" id="ARBA00023033"/>
    </source>
</evidence>
<evidence type="ECO:0000256" key="5">
    <source>
        <dbReference type="ARBA" id="ARBA00023002"/>
    </source>
</evidence>
<dbReference type="InterPro" id="IPR050364">
    <property type="entry name" value="Cytochrome_P450_fung"/>
</dbReference>
<evidence type="ECO:0000313" key="9">
    <source>
        <dbReference type="Proteomes" id="UP000054279"/>
    </source>
</evidence>
<dbReference type="EMBL" id="KN837184">
    <property type="protein sequence ID" value="KIJ35821.1"/>
    <property type="molecule type" value="Genomic_DNA"/>
</dbReference>
<keyword evidence="9" id="KW-1185">Reference proteome</keyword>